<evidence type="ECO:0000313" key="8">
    <source>
        <dbReference type="Proteomes" id="UP000239047"/>
    </source>
</evidence>
<comment type="caution">
    <text evidence="7">The sequence shown here is derived from an EMBL/GenBank/DDBJ whole genome shotgun (WGS) entry which is preliminary data.</text>
</comment>
<dbReference type="GO" id="GO:0008234">
    <property type="term" value="F:cysteine-type peptidase activity"/>
    <property type="evidence" value="ECO:0007669"/>
    <property type="project" value="UniProtKB-KW"/>
</dbReference>
<evidence type="ECO:0000256" key="2">
    <source>
        <dbReference type="ARBA" id="ARBA00022670"/>
    </source>
</evidence>
<name>A0A2S5G7I0_9BACL</name>
<dbReference type="Gene3D" id="3.90.1720.10">
    <property type="entry name" value="endopeptidase domain like (from Nostoc punctiforme)"/>
    <property type="match status" value="2"/>
</dbReference>
<evidence type="ECO:0000256" key="5">
    <source>
        <dbReference type="SAM" id="SignalP"/>
    </source>
</evidence>
<keyword evidence="3" id="KW-0378">Hydrolase</keyword>
<feature type="signal peptide" evidence="5">
    <location>
        <begin position="1"/>
        <end position="27"/>
    </location>
</feature>
<keyword evidence="8" id="KW-1185">Reference proteome</keyword>
<feature type="domain" description="NlpC/P60" evidence="6">
    <location>
        <begin position="205"/>
        <end position="330"/>
    </location>
</feature>
<gene>
    <name evidence="7" type="ORF">C4B60_18730</name>
</gene>
<organism evidence="7 8">
    <name type="scientific">Jeotgalibacillus proteolyticus</name>
    <dbReference type="NCBI Taxonomy" id="2082395"/>
    <lineage>
        <taxon>Bacteria</taxon>
        <taxon>Bacillati</taxon>
        <taxon>Bacillota</taxon>
        <taxon>Bacilli</taxon>
        <taxon>Bacillales</taxon>
        <taxon>Caryophanaceae</taxon>
        <taxon>Jeotgalibacillus</taxon>
    </lineage>
</organism>
<dbReference type="AlphaFoldDB" id="A0A2S5G7I0"/>
<evidence type="ECO:0000259" key="6">
    <source>
        <dbReference type="PROSITE" id="PS51935"/>
    </source>
</evidence>
<feature type="chain" id="PRO_5015454328" evidence="5">
    <location>
        <begin position="28"/>
        <end position="330"/>
    </location>
</feature>
<dbReference type="PROSITE" id="PS51935">
    <property type="entry name" value="NLPC_P60"/>
    <property type="match status" value="2"/>
</dbReference>
<evidence type="ECO:0000256" key="3">
    <source>
        <dbReference type="ARBA" id="ARBA00022801"/>
    </source>
</evidence>
<proteinExistence type="inferred from homology"/>
<dbReference type="EMBL" id="PREZ01000008">
    <property type="protein sequence ID" value="PPA68947.1"/>
    <property type="molecule type" value="Genomic_DNA"/>
</dbReference>
<keyword evidence="5" id="KW-0732">Signal</keyword>
<evidence type="ECO:0000256" key="4">
    <source>
        <dbReference type="ARBA" id="ARBA00022807"/>
    </source>
</evidence>
<keyword evidence="2" id="KW-0645">Protease</keyword>
<dbReference type="InterPro" id="IPR051202">
    <property type="entry name" value="Peptidase_C40"/>
</dbReference>
<dbReference type="Pfam" id="PF00877">
    <property type="entry name" value="NLPC_P60"/>
    <property type="match status" value="2"/>
</dbReference>
<accession>A0A2S5G7I0</accession>
<dbReference type="OrthoDB" id="9813368at2"/>
<dbReference type="PANTHER" id="PTHR47053:SF1">
    <property type="entry name" value="MUREIN DD-ENDOPEPTIDASE MEPH-RELATED"/>
    <property type="match status" value="1"/>
</dbReference>
<dbReference type="PANTHER" id="PTHR47053">
    <property type="entry name" value="MUREIN DD-ENDOPEPTIDASE MEPH-RELATED"/>
    <property type="match status" value="1"/>
</dbReference>
<dbReference type="SUPFAM" id="SSF54001">
    <property type="entry name" value="Cysteine proteinases"/>
    <property type="match status" value="2"/>
</dbReference>
<feature type="domain" description="NlpC/P60" evidence="6">
    <location>
        <begin position="67"/>
        <end position="196"/>
    </location>
</feature>
<dbReference type="Proteomes" id="UP000239047">
    <property type="component" value="Unassembled WGS sequence"/>
</dbReference>
<dbReference type="RefSeq" id="WP_104059564.1">
    <property type="nucleotide sequence ID" value="NZ_PREZ01000008.1"/>
</dbReference>
<dbReference type="InterPro" id="IPR038765">
    <property type="entry name" value="Papain-like_cys_pep_sf"/>
</dbReference>
<reference evidence="7 8" key="1">
    <citation type="submission" date="2018-02" db="EMBL/GenBank/DDBJ databases">
        <title>Jeotgalibacillus proteolyticum sp. nov. a protease producing bacterium isolated from ocean sediments of Laizhou Bay.</title>
        <authorList>
            <person name="Li Y."/>
        </authorList>
    </citation>
    <scope>NUCLEOTIDE SEQUENCE [LARGE SCALE GENOMIC DNA]</scope>
    <source>
        <strain evidence="7 8">22-7</strain>
    </source>
</reference>
<comment type="similarity">
    <text evidence="1">Belongs to the peptidase C40 family.</text>
</comment>
<keyword evidence="4" id="KW-0788">Thiol protease</keyword>
<evidence type="ECO:0000313" key="7">
    <source>
        <dbReference type="EMBL" id="PPA68947.1"/>
    </source>
</evidence>
<evidence type="ECO:0000256" key="1">
    <source>
        <dbReference type="ARBA" id="ARBA00007074"/>
    </source>
</evidence>
<dbReference type="GO" id="GO:0006508">
    <property type="term" value="P:proteolysis"/>
    <property type="evidence" value="ECO:0007669"/>
    <property type="project" value="UniProtKB-KW"/>
</dbReference>
<dbReference type="InterPro" id="IPR000064">
    <property type="entry name" value="NLP_P60_dom"/>
</dbReference>
<protein>
    <submittedName>
        <fullName evidence="7">Peptidoglycan endopeptidase</fullName>
    </submittedName>
</protein>
<sequence length="330" mass="35924">MKKQLGTISLALTLGISSLGAAPSALGAMPSGYGAAPSDQATPSDHEEVRSDTAVAASNQVNEEVENAKADEIISFAKSLIGKATYGSDYSYTYPYQFKCASFIEFIFQSEGIHLGSRDENYMVQQGEYVSRDQLEKGDLVFFKRSSSSTTPNHVGMYIGNNQIIHMANEKLDIVISDLDSTSYYKDNYMTARRVLPSLLPSNPPTKADNIIENAYGLMDEVEMGRVNDEASMKFSGGGYVNYIYKINGIDLGATSVKDLSEIGRTVSRDNLEKGDLIFIGSTPGSTTPSRVAIYAGDSRIIVPSSEGISSRVLLSDYYSSHYITAKRVF</sequence>